<reference evidence="1" key="1">
    <citation type="journal article" date="2015" name="Nature">
        <title>Complex archaea that bridge the gap between prokaryotes and eukaryotes.</title>
        <authorList>
            <person name="Spang A."/>
            <person name="Saw J.H."/>
            <person name="Jorgensen S.L."/>
            <person name="Zaremba-Niedzwiedzka K."/>
            <person name="Martijn J."/>
            <person name="Lind A.E."/>
            <person name="van Eijk R."/>
            <person name="Schleper C."/>
            <person name="Guy L."/>
            <person name="Ettema T.J."/>
        </authorList>
    </citation>
    <scope>NUCLEOTIDE SEQUENCE</scope>
</reference>
<evidence type="ECO:0000313" key="1">
    <source>
        <dbReference type="EMBL" id="KKN47890.1"/>
    </source>
</evidence>
<organism evidence="1">
    <name type="scientific">marine sediment metagenome</name>
    <dbReference type="NCBI Taxonomy" id="412755"/>
    <lineage>
        <taxon>unclassified sequences</taxon>
        <taxon>metagenomes</taxon>
        <taxon>ecological metagenomes</taxon>
    </lineage>
</organism>
<name>A0A0F9QUC0_9ZZZZ</name>
<protein>
    <submittedName>
        <fullName evidence="1">Uncharacterized protein</fullName>
    </submittedName>
</protein>
<dbReference type="EMBL" id="LAZR01001251">
    <property type="protein sequence ID" value="KKN47890.1"/>
    <property type="molecule type" value="Genomic_DNA"/>
</dbReference>
<comment type="caution">
    <text evidence="1">The sequence shown here is derived from an EMBL/GenBank/DDBJ whole genome shotgun (WGS) entry which is preliminary data.</text>
</comment>
<dbReference type="AlphaFoldDB" id="A0A0F9QUC0"/>
<gene>
    <name evidence="1" type="ORF">LCGC14_0658330</name>
</gene>
<sequence>MTIEIDDSGTGDIIGDAFIGLLRKETGELIIKALSVELFKGESWKNKEPYKETVILVKECLKELNFDKDREIIKLCRGNIFDQVREYFLEEGINYEDAIVEGKLQDAVEGKLVEHLRNDLGVRSKNLTTKSGAKRYFLLFNWLCYNFYKREKYVKSGFKKWNTVWRDRAIEKYEKIKSSQKRRRH</sequence>
<accession>A0A0F9QUC0</accession>
<proteinExistence type="predicted"/>